<dbReference type="EMBL" id="BMVN01000111">
    <property type="protein sequence ID" value="GHA76300.1"/>
    <property type="molecule type" value="Genomic_DNA"/>
</dbReference>
<proteinExistence type="predicted"/>
<protein>
    <submittedName>
        <fullName evidence="1">Uncharacterized protein</fullName>
    </submittedName>
</protein>
<organism evidence="1 2">
    <name type="scientific">Streptomyces canarius</name>
    <dbReference type="NCBI Taxonomy" id="285453"/>
    <lineage>
        <taxon>Bacteria</taxon>
        <taxon>Bacillati</taxon>
        <taxon>Actinomycetota</taxon>
        <taxon>Actinomycetes</taxon>
        <taxon>Kitasatosporales</taxon>
        <taxon>Streptomycetaceae</taxon>
        <taxon>Streptomyces</taxon>
    </lineage>
</organism>
<comment type="caution">
    <text evidence="1">The sequence shown here is derived from an EMBL/GenBank/DDBJ whole genome shotgun (WGS) entry which is preliminary data.</text>
</comment>
<gene>
    <name evidence="1" type="ORF">GCM10010345_92890</name>
</gene>
<dbReference type="Proteomes" id="UP000653644">
    <property type="component" value="Unassembled WGS sequence"/>
</dbReference>
<reference evidence="2" key="1">
    <citation type="journal article" date="2019" name="Int. J. Syst. Evol. Microbiol.">
        <title>The Global Catalogue of Microorganisms (GCM) 10K type strain sequencing project: providing services to taxonomists for standard genome sequencing and annotation.</title>
        <authorList>
            <consortium name="The Broad Institute Genomics Platform"/>
            <consortium name="The Broad Institute Genome Sequencing Center for Infectious Disease"/>
            <person name="Wu L."/>
            <person name="Ma J."/>
        </authorList>
    </citation>
    <scope>NUCLEOTIDE SEQUENCE [LARGE SCALE GENOMIC DNA]</scope>
    <source>
        <strain evidence="2">JCM 4733</strain>
    </source>
</reference>
<name>A0ABQ3DIM7_9ACTN</name>
<keyword evidence="2" id="KW-1185">Reference proteome</keyword>
<sequence>MHQVRGEFCVWVPAGETFAPARDDPCEAALAHEPFDTLAADGDGLAPEDGVHAG</sequence>
<evidence type="ECO:0000313" key="2">
    <source>
        <dbReference type="Proteomes" id="UP000653644"/>
    </source>
</evidence>
<accession>A0ABQ3DIM7</accession>
<evidence type="ECO:0000313" key="1">
    <source>
        <dbReference type="EMBL" id="GHA76300.1"/>
    </source>
</evidence>